<keyword evidence="1" id="KW-0808">Transferase</keyword>
<organism evidence="1 2">
    <name type="scientific">Coniochaeta hoffmannii</name>
    <dbReference type="NCBI Taxonomy" id="91930"/>
    <lineage>
        <taxon>Eukaryota</taxon>
        <taxon>Fungi</taxon>
        <taxon>Dikarya</taxon>
        <taxon>Ascomycota</taxon>
        <taxon>Pezizomycotina</taxon>
        <taxon>Sordariomycetes</taxon>
        <taxon>Sordariomycetidae</taxon>
        <taxon>Coniochaetales</taxon>
        <taxon>Coniochaetaceae</taxon>
        <taxon>Coniochaeta</taxon>
    </lineage>
</organism>
<dbReference type="Proteomes" id="UP001174691">
    <property type="component" value="Unassembled WGS sequence"/>
</dbReference>
<name>A0AA38VKC1_9PEZI</name>
<evidence type="ECO:0000313" key="1">
    <source>
        <dbReference type="EMBL" id="KAJ9132402.1"/>
    </source>
</evidence>
<evidence type="ECO:0000313" key="2">
    <source>
        <dbReference type="Proteomes" id="UP001174691"/>
    </source>
</evidence>
<dbReference type="EMBL" id="JANBVN010000218">
    <property type="protein sequence ID" value="KAJ9132402.1"/>
    <property type="molecule type" value="Genomic_DNA"/>
</dbReference>
<proteinExistence type="predicted"/>
<comment type="caution">
    <text evidence="1">The sequence shown here is derived from an EMBL/GenBank/DDBJ whole genome shotgun (WGS) entry which is preliminary data.</text>
</comment>
<dbReference type="InterPro" id="IPR011009">
    <property type="entry name" value="Kinase-like_dom_sf"/>
</dbReference>
<dbReference type="Gene3D" id="3.90.1200.10">
    <property type="match status" value="1"/>
</dbReference>
<gene>
    <name evidence="1" type="ORF">NKR19_g9314</name>
</gene>
<keyword evidence="2" id="KW-1185">Reference proteome</keyword>
<dbReference type="SUPFAM" id="SSF56112">
    <property type="entry name" value="Protein kinase-like (PK-like)"/>
    <property type="match status" value="1"/>
</dbReference>
<protein>
    <submittedName>
        <fullName evidence="1">Protein kinase-like domain protein</fullName>
    </submittedName>
</protein>
<dbReference type="PANTHER" id="PTHR21310">
    <property type="entry name" value="AMINOGLYCOSIDE PHOSPHOTRANSFERASE-RELATED-RELATED"/>
    <property type="match status" value="1"/>
</dbReference>
<sequence length="468" mass="53539">MDIDVQLESLGKHKGSQWLDLVQAKWAEIPVWVAEHHPERLQCSIEEKMLHGSFNVGLTAHFTNGEKWFIRLPLRGHTSDQHLDLKILNEVETLKLLGERTDIPVPEVKAWGLAHQNRLGLGPFIMEEFLEGVRLKPILSRSDDPDDSILSDDLDDRTFEVIYRQLARFMHQLFALDFDHIGNLPSASSPLQPPLTLAANEINLFSGAKVLGPRDVAFSTATEYFHHVVAQHWQQFATQPNSVYGEKRGEQNYIFHKALEALTERHVWPEYERGPFKLICDDLGPANMIVDNTQDLNIVGVIDLEWSYIGPAQLLATAPWWILQERLNAISPSDEKKGMYLKYLDKYMQILEAEEERLPPGQRKGLSALVRRSLENGTMWYVMVIQGFFIDCTDIPSVQLIASTPDWDKLAAEIPREEIRSFVREKLEGLDSFFDEKKKAEGMLEELKAGKLDRQTVIERLEHPSCKG</sequence>
<dbReference type="GO" id="GO:0016301">
    <property type="term" value="F:kinase activity"/>
    <property type="evidence" value="ECO:0007669"/>
    <property type="project" value="UniProtKB-KW"/>
</dbReference>
<keyword evidence="1" id="KW-0418">Kinase</keyword>
<reference evidence="1" key="1">
    <citation type="submission" date="2022-07" db="EMBL/GenBank/DDBJ databases">
        <title>Fungi with potential for degradation of polypropylene.</title>
        <authorList>
            <person name="Gostincar C."/>
        </authorList>
    </citation>
    <scope>NUCLEOTIDE SEQUENCE</scope>
    <source>
        <strain evidence="1">EXF-13287</strain>
    </source>
</reference>
<dbReference type="PANTHER" id="PTHR21310:SF37">
    <property type="entry name" value="AMINOGLYCOSIDE PHOSPHOTRANSFERASE DOMAIN-CONTAINING PROTEIN"/>
    <property type="match status" value="1"/>
</dbReference>
<accession>A0AA38VKC1</accession>
<dbReference type="InterPro" id="IPR051678">
    <property type="entry name" value="AGP_Transferase"/>
</dbReference>
<dbReference type="AlphaFoldDB" id="A0AA38VKC1"/>